<gene>
    <name evidence="2" type="ORF">BU16DRAFT_524362</name>
</gene>
<dbReference type="EMBL" id="MU004185">
    <property type="protein sequence ID" value="KAF2498206.1"/>
    <property type="molecule type" value="Genomic_DNA"/>
</dbReference>
<keyword evidence="3" id="KW-1185">Reference proteome</keyword>
<dbReference type="OrthoDB" id="62952at2759"/>
<reference evidence="2" key="1">
    <citation type="journal article" date="2020" name="Stud. Mycol.">
        <title>101 Dothideomycetes genomes: a test case for predicting lifestyles and emergence of pathogens.</title>
        <authorList>
            <person name="Haridas S."/>
            <person name="Albert R."/>
            <person name="Binder M."/>
            <person name="Bloem J."/>
            <person name="Labutti K."/>
            <person name="Salamov A."/>
            <person name="Andreopoulos B."/>
            <person name="Baker S."/>
            <person name="Barry K."/>
            <person name="Bills G."/>
            <person name="Bluhm B."/>
            <person name="Cannon C."/>
            <person name="Castanera R."/>
            <person name="Culley D."/>
            <person name="Daum C."/>
            <person name="Ezra D."/>
            <person name="Gonzalez J."/>
            <person name="Henrissat B."/>
            <person name="Kuo A."/>
            <person name="Liang C."/>
            <person name="Lipzen A."/>
            <person name="Lutzoni F."/>
            <person name="Magnuson J."/>
            <person name="Mondo S."/>
            <person name="Nolan M."/>
            <person name="Ohm R."/>
            <person name="Pangilinan J."/>
            <person name="Park H.-J."/>
            <person name="Ramirez L."/>
            <person name="Alfaro M."/>
            <person name="Sun H."/>
            <person name="Tritt A."/>
            <person name="Yoshinaga Y."/>
            <person name="Zwiers L.-H."/>
            <person name="Turgeon B."/>
            <person name="Goodwin S."/>
            <person name="Spatafora J."/>
            <person name="Crous P."/>
            <person name="Grigoriev I."/>
        </authorList>
    </citation>
    <scope>NUCLEOTIDE SEQUENCE</scope>
    <source>
        <strain evidence="2">CBS 269.34</strain>
    </source>
</reference>
<dbReference type="AlphaFoldDB" id="A0A6A6R133"/>
<evidence type="ECO:0000256" key="1">
    <source>
        <dbReference type="SAM" id="MobiDB-lite"/>
    </source>
</evidence>
<dbReference type="Proteomes" id="UP000799750">
    <property type="component" value="Unassembled WGS sequence"/>
</dbReference>
<feature type="region of interest" description="Disordered" evidence="1">
    <location>
        <begin position="257"/>
        <end position="279"/>
    </location>
</feature>
<evidence type="ECO:0000313" key="3">
    <source>
        <dbReference type="Proteomes" id="UP000799750"/>
    </source>
</evidence>
<evidence type="ECO:0000313" key="2">
    <source>
        <dbReference type="EMBL" id="KAF2498206.1"/>
    </source>
</evidence>
<protein>
    <submittedName>
        <fullName evidence="2">Uncharacterized protein</fullName>
    </submittedName>
</protein>
<sequence length="279" mass="31823">MQSQTQEPPQKRRKLEHDAEVFHNVAEETAEKAGAESLSFFSLPGEIRNKIYDNIFQDKDYKIHLPQFVLGSNTHRHRPLPQLTSPDGIFVPHHVRDYYALLAVNRQMRKEVASLIFSNHLHLSIETPSGLKDVAQNVGNLGLSYIRHLALDWYTSGYLFFNLKKEAGLSISSLLQRFTQLKTVVISVDCQFTPRFTKAAAFVEDNGLQELRAAGIEVSILGRWDPYLIEGEGWGQSMFETFTEWHAEVCEIRRRDPGCPPPQASQKKRKAERANLSCD</sequence>
<name>A0A6A6R133_9PEZI</name>
<accession>A0A6A6R133</accession>
<dbReference type="PANTHER" id="PTHR42085:SF4">
    <property type="entry name" value="F-BOX DOMAIN-CONTAINING PROTEIN"/>
    <property type="match status" value="1"/>
</dbReference>
<dbReference type="PANTHER" id="PTHR42085">
    <property type="entry name" value="F-BOX DOMAIN-CONTAINING PROTEIN"/>
    <property type="match status" value="1"/>
</dbReference>
<organism evidence="2 3">
    <name type="scientific">Lophium mytilinum</name>
    <dbReference type="NCBI Taxonomy" id="390894"/>
    <lineage>
        <taxon>Eukaryota</taxon>
        <taxon>Fungi</taxon>
        <taxon>Dikarya</taxon>
        <taxon>Ascomycota</taxon>
        <taxon>Pezizomycotina</taxon>
        <taxon>Dothideomycetes</taxon>
        <taxon>Pleosporomycetidae</taxon>
        <taxon>Mytilinidiales</taxon>
        <taxon>Mytilinidiaceae</taxon>
        <taxon>Lophium</taxon>
    </lineage>
</organism>
<dbReference type="InterPro" id="IPR038883">
    <property type="entry name" value="AN11006-like"/>
</dbReference>
<proteinExistence type="predicted"/>